<dbReference type="InterPro" id="IPR004089">
    <property type="entry name" value="MCPsignal_dom"/>
</dbReference>
<organism evidence="4 5">
    <name type="scientific">Haematospirillum jordaniae</name>
    <dbReference type="NCBI Taxonomy" id="1549855"/>
    <lineage>
        <taxon>Bacteria</taxon>
        <taxon>Pseudomonadati</taxon>
        <taxon>Pseudomonadota</taxon>
        <taxon>Alphaproteobacteria</taxon>
        <taxon>Rhodospirillales</taxon>
        <taxon>Novispirillaceae</taxon>
        <taxon>Haematospirillum</taxon>
    </lineage>
</organism>
<evidence type="ECO:0000256" key="1">
    <source>
        <dbReference type="PROSITE-ProRule" id="PRU00284"/>
    </source>
</evidence>
<evidence type="ECO:0000259" key="3">
    <source>
        <dbReference type="PROSITE" id="PS50111"/>
    </source>
</evidence>
<feature type="domain" description="Methyl-accepting transducer" evidence="3">
    <location>
        <begin position="126"/>
        <end position="297"/>
    </location>
</feature>
<evidence type="ECO:0000256" key="2">
    <source>
        <dbReference type="SAM" id="MobiDB-lite"/>
    </source>
</evidence>
<sequence length="297" mass="32348">MVEKRQRGAGHDPAEKQTPENRHLCCTAARGSYPWDGVALVRPHPPGNGPGLRRADPSQPRGRRGNDVSTEAATEAAAEIPADAPVVVEHRLEGRAGEMFTQCETALQAFVKLRELSEDMRILSLNAELAAGRAGTAGVAVRALTQYTRQLVSQLNRVQEDMNTLQARAEELVASNNGTSGGEEGEENTSPMPAYELSEREKEDQEQSVISTISDHAKQISVHAQTIRRIAEQSNGIATNIAIEAAGAGRYEPEFRTVANTMKRYIADLRAMVDDSERAVKQVLESGERLNNARKAN</sequence>
<dbReference type="Gene3D" id="6.10.250.3200">
    <property type="match status" value="1"/>
</dbReference>
<feature type="region of interest" description="Disordered" evidence="2">
    <location>
        <begin position="1"/>
        <end position="23"/>
    </location>
</feature>
<dbReference type="GO" id="GO:0016020">
    <property type="term" value="C:membrane"/>
    <property type="evidence" value="ECO:0007669"/>
    <property type="project" value="InterPro"/>
</dbReference>
<feature type="region of interest" description="Disordered" evidence="2">
    <location>
        <begin position="37"/>
        <end position="75"/>
    </location>
</feature>
<accession>A0A143DEP2</accession>
<dbReference type="GO" id="GO:0007165">
    <property type="term" value="P:signal transduction"/>
    <property type="evidence" value="ECO:0007669"/>
    <property type="project" value="UniProtKB-KW"/>
</dbReference>
<keyword evidence="5" id="KW-1185">Reference proteome</keyword>
<dbReference type="STRING" id="1549855.AY555_05610"/>
<reference evidence="4 5" key="1">
    <citation type="submission" date="2016-02" db="EMBL/GenBank/DDBJ databases">
        <title>Complete Genome of H5569, the type strain of the newly described species Haematospirillium jordaniae.</title>
        <authorList>
            <person name="Nicholson A.C."/>
            <person name="Humrighouse B.W."/>
            <person name="Loparov V."/>
            <person name="McQuiston J.R."/>
        </authorList>
    </citation>
    <scope>NUCLEOTIDE SEQUENCE [LARGE SCALE GENOMIC DNA]</scope>
    <source>
        <strain evidence="4 5">H5569</strain>
    </source>
</reference>
<protein>
    <recommendedName>
        <fullName evidence="3">Methyl-accepting transducer domain-containing protein</fullName>
    </recommendedName>
</protein>
<feature type="region of interest" description="Disordered" evidence="2">
    <location>
        <begin position="174"/>
        <end position="204"/>
    </location>
</feature>
<name>A0A143DEP2_9PROT</name>
<dbReference type="Proteomes" id="UP000076066">
    <property type="component" value="Chromosome"/>
</dbReference>
<dbReference type="PROSITE" id="PS50111">
    <property type="entry name" value="CHEMOTAXIS_TRANSDUC_2"/>
    <property type="match status" value="1"/>
</dbReference>
<dbReference type="KEGG" id="hjo:AY555_05610"/>
<evidence type="ECO:0000313" key="5">
    <source>
        <dbReference type="Proteomes" id="UP000076066"/>
    </source>
</evidence>
<keyword evidence="1" id="KW-0807">Transducer</keyword>
<dbReference type="SUPFAM" id="SSF58104">
    <property type="entry name" value="Methyl-accepting chemotaxis protein (MCP) signaling domain"/>
    <property type="match status" value="1"/>
</dbReference>
<dbReference type="AlphaFoldDB" id="A0A143DEP2"/>
<dbReference type="EMBL" id="CP014525">
    <property type="protein sequence ID" value="AMW34743.1"/>
    <property type="molecule type" value="Genomic_DNA"/>
</dbReference>
<proteinExistence type="predicted"/>
<evidence type="ECO:0000313" key="4">
    <source>
        <dbReference type="EMBL" id="AMW34743.1"/>
    </source>
</evidence>
<gene>
    <name evidence="4" type="ORF">AY555_05610</name>
</gene>